<evidence type="ECO:0000313" key="2">
    <source>
        <dbReference type="Proteomes" id="UP000588068"/>
    </source>
</evidence>
<gene>
    <name evidence="1" type="ORF">HNQ60_002819</name>
</gene>
<proteinExistence type="predicted"/>
<dbReference type="EMBL" id="JACHHZ010000003">
    <property type="protein sequence ID" value="MBB6093938.1"/>
    <property type="molecule type" value="Genomic_DNA"/>
</dbReference>
<dbReference type="RefSeq" id="WP_184332764.1">
    <property type="nucleotide sequence ID" value="NZ_JACHHZ010000003.1"/>
</dbReference>
<evidence type="ECO:0000313" key="1">
    <source>
        <dbReference type="EMBL" id="MBB6093938.1"/>
    </source>
</evidence>
<accession>A0A841HP81</accession>
<dbReference type="Proteomes" id="UP000588068">
    <property type="component" value="Unassembled WGS sequence"/>
</dbReference>
<name>A0A841HP81_9GAMM</name>
<protein>
    <submittedName>
        <fullName evidence="1">Uncharacterized protein</fullName>
    </submittedName>
</protein>
<sequence length="187" mass="20715">MLKDFLKQGVRIEGLFDLISRGQDAFDGSWTFEHHLTSPNLIKFFGDTSGANPVRILPYKRGQNANTPMAGDEVISGEFSGCIMGIYKDQGIAMVNHVDTEKDGFGQMPQKQAWEALKRRGDIELFNESSTAGLIPKLISGMTDKKLLKQGAGISILCIASPTKYYSITRVAVFRDQAHIYKVLKVV</sequence>
<organism evidence="1 2">
    <name type="scientific">Povalibacter uvarum</name>
    <dbReference type="NCBI Taxonomy" id="732238"/>
    <lineage>
        <taxon>Bacteria</taxon>
        <taxon>Pseudomonadati</taxon>
        <taxon>Pseudomonadota</taxon>
        <taxon>Gammaproteobacteria</taxon>
        <taxon>Steroidobacterales</taxon>
        <taxon>Steroidobacteraceae</taxon>
        <taxon>Povalibacter</taxon>
    </lineage>
</organism>
<dbReference type="AlphaFoldDB" id="A0A841HP81"/>
<reference evidence="1 2" key="1">
    <citation type="submission" date="2020-08" db="EMBL/GenBank/DDBJ databases">
        <title>Genomic Encyclopedia of Type Strains, Phase IV (KMG-IV): sequencing the most valuable type-strain genomes for metagenomic binning, comparative biology and taxonomic classification.</title>
        <authorList>
            <person name="Goeker M."/>
        </authorList>
    </citation>
    <scope>NUCLEOTIDE SEQUENCE [LARGE SCALE GENOMIC DNA]</scope>
    <source>
        <strain evidence="1 2">DSM 26723</strain>
    </source>
</reference>
<keyword evidence="2" id="KW-1185">Reference proteome</keyword>
<comment type="caution">
    <text evidence="1">The sequence shown here is derived from an EMBL/GenBank/DDBJ whole genome shotgun (WGS) entry which is preliminary data.</text>
</comment>